<accession>A0A4Y2G5R0</accession>
<proteinExistence type="predicted"/>
<evidence type="ECO:0000256" key="1">
    <source>
        <dbReference type="SAM" id="Phobius"/>
    </source>
</evidence>
<dbReference type="AlphaFoldDB" id="A0A4Y2G5R0"/>
<evidence type="ECO:0000313" key="3">
    <source>
        <dbReference type="Proteomes" id="UP000499080"/>
    </source>
</evidence>
<reference evidence="2 3" key="1">
    <citation type="journal article" date="2019" name="Sci. Rep.">
        <title>Orb-weaving spider Araneus ventricosus genome elucidates the spidroin gene catalogue.</title>
        <authorList>
            <person name="Kono N."/>
            <person name="Nakamura H."/>
            <person name="Ohtoshi R."/>
            <person name="Moran D.A.P."/>
            <person name="Shinohara A."/>
            <person name="Yoshida Y."/>
            <person name="Fujiwara M."/>
            <person name="Mori M."/>
            <person name="Tomita M."/>
            <person name="Arakawa K."/>
        </authorList>
    </citation>
    <scope>NUCLEOTIDE SEQUENCE [LARGE SCALE GENOMIC DNA]</scope>
</reference>
<dbReference type="Proteomes" id="UP000499080">
    <property type="component" value="Unassembled WGS sequence"/>
</dbReference>
<organism evidence="2 3">
    <name type="scientific">Araneus ventricosus</name>
    <name type="common">Orbweaver spider</name>
    <name type="synonym">Epeira ventricosa</name>
    <dbReference type="NCBI Taxonomy" id="182803"/>
    <lineage>
        <taxon>Eukaryota</taxon>
        <taxon>Metazoa</taxon>
        <taxon>Ecdysozoa</taxon>
        <taxon>Arthropoda</taxon>
        <taxon>Chelicerata</taxon>
        <taxon>Arachnida</taxon>
        <taxon>Araneae</taxon>
        <taxon>Araneomorphae</taxon>
        <taxon>Entelegynae</taxon>
        <taxon>Araneoidea</taxon>
        <taxon>Araneidae</taxon>
        <taxon>Araneus</taxon>
    </lineage>
</organism>
<sequence length="383" mass="43513">MDDRSPRLVTPTPVATRCVHCAPAHGLLRTAFTFGSHSGFLPFGSSRFTAHGTFICCLLPCIYVRSPHALRLVSYRMVVARCLAVGYACLAFCLRAGLVPVFWFGLVCCWFVRGLVRLPCGLLHLRFGLPACRISLVTTTVILFWFRLPLFHRTTRYRVHYTHTVRTTLRFGYVLLRIHTLLYDFVPVHTCAPHAHHVYVATRTHAHARLPAVHFRLRTPPACGCRVVLAVCSFTAVNVPPRTIHRRPAWVLYRVGFMPALPTACYACLPAVPRVPRRHGWFARFAVPFGYGRIPFATPLRSDCCCRAGYWFRFGSYLGYRFCSRCNYTGFTGSVATFTTYARLRYRLRFAACGLVALTTPLRLPRGFAIFYLLDSHFFNNCV</sequence>
<gene>
    <name evidence="2" type="ORF">AVEN_2876_1</name>
</gene>
<keyword evidence="1" id="KW-0812">Transmembrane</keyword>
<keyword evidence="1" id="KW-0472">Membrane</keyword>
<keyword evidence="1" id="KW-1133">Transmembrane helix</keyword>
<feature type="transmembrane region" description="Helical" evidence="1">
    <location>
        <begin position="127"/>
        <end position="148"/>
    </location>
</feature>
<evidence type="ECO:0000313" key="2">
    <source>
        <dbReference type="EMBL" id="GBM49182.1"/>
    </source>
</evidence>
<feature type="transmembrane region" description="Helical" evidence="1">
    <location>
        <begin position="78"/>
        <end position="107"/>
    </location>
</feature>
<protein>
    <submittedName>
        <fullName evidence="2">Uncharacterized protein</fullName>
    </submittedName>
</protein>
<dbReference type="EMBL" id="BGPR01098420">
    <property type="protein sequence ID" value="GBM49182.1"/>
    <property type="molecule type" value="Genomic_DNA"/>
</dbReference>
<name>A0A4Y2G5R0_ARAVE</name>
<keyword evidence="3" id="KW-1185">Reference proteome</keyword>
<comment type="caution">
    <text evidence="2">The sequence shown here is derived from an EMBL/GenBank/DDBJ whole genome shotgun (WGS) entry which is preliminary data.</text>
</comment>